<evidence type="ECO:0000256" key="1">
    <source>
        <dbReference type="ARBA" id="ARBA00007447"/>
    </source>
</evidence>
<keyword evidence="3" id="KW-0064">Aspartyl protease</keyword>
<dbReference type="EMBL" id="JAVXUP010000107">
    <property type="protein sequence ID" value="KAK3038003.1"/>
    <property type="molecule type" value="Genomic_DNA"/>
</dbReference>
<dbReference type="InterPro" id="IPR033121">
    <property type="entry name" value="PEPTIDASE_A1"/>
</dbReference>
<keyword evidence="9" id="KW-1185">Reference proteome</keyword>
<feature type="signal peptide" evidence="6">
    <location>
        <begin position="1"/>
        <end position="25"/>
    </location>
</feature>
<dbReference type="InterPro" id="IPR032799">
    <property type="entry name" value="TAXi_C"/>
</dbReference>
<dbReference type="InterPro" id="IPR051708">
    <property type="entry name" value="Plant_Aspart_Prot_A1"/>
</dbReference>
<evidence type="ECO:0000313" key="8">
    <source>
        <dbReference type="EMBL" id="KAK3038003.1"/>
    </source>
</evidence>
<sequence>MAAKFTISSLLFLLLIACQDRPTSQLDILNLPPSGWCYGFLSYPASEWEYKRDVEVAIDLEAIVKALYDRGYQTASNIFEKDLGAILGVRYNLENSTTVMGNTTIFVPRDDAFKNRSSIDFEPQIVRSLMLDREALHSSTLPVKTLFAIRGARDYLSVTQKPTDSHGHVSINNVTITDLDIYHNGRVVVHGVEDFFGSYFVFKNPPPNHEASVYCKMLLLSFVVLASTYINAAATAANFAKPRRIVTRLIHRDSVISPFYVANATASDHARLAIENSEAASPLYTSGSEIMAAWMTWGLKSLQQIRGCEDKVNPIYDPAKSYTYANLSCDSAYCAPSIRGTCGPNSTCIYSLGYRDNANSTGCLASETFNFMTFDEDTQDVPDLVFGCGNHNFDNVEQSNGVLGLGADIYSLVPQLGSMFSYCIGSIKDPFYAHNKLILGEGANIEGLATPLDIYRGFYYLTLEGISVGRNCLNIDRKTFTRSPAGDGGVVIDSGTTLSSLVRGAYEPLKEEVEHYIGKSLSRAFLYEDVDRLCYTGIISRDLVGFPTVTLNFASEANLEIDKDGLFHQREQNIFCMAIKLANETTKPRNLSIIGALAQQHHNIAYDISERELTIKRTDCQLVSDIAIKP</sequence>
<dbReference type="GO" id="GO:0004190">
    <property type="term" value="F:aspartic-type endopeptidase activity"/>
    <property type="evidence" value="ECO:0007669"/>
    <property type="project" value="UniProtKB-KW"/>
</dbReference>
<dbReference type="PROSITE" id="PS51257">
    <property type="entry name" value="PROKAR_LIPOPROTEIN"/>
    <property type="match status" value="1"/>
</dbReference>
<dbReference type="PANTHER" id="PTHR47967:SF14">
    <property type="entry name" value="EUKARYOTIC ASPARTYL PROTEASE FAMILY PROTEIN"/>
    <property type="match status" value="1"/>
</dbReference>
<dbReference type="InterPro" id="IPR032861">
    <property type="entry name" value="TAXi_N"/>
</dbReference>
<keyword evidence="4" id="KW-0378">Hydrolase</keyword>
<evidence type="ECO:0000313" key="9">
    <source>
        <dbReference type="Proteomes" id="UP001188597"/>
    </source>
</evidence>
<dbReference type="GO" id="GO:0005576">
    <property type="term" value="C:extracellular region"/>
    <property type="evidence" value="ECO:0007669"/>
    <property type="project" value="TreeGrafter"/>
</dbReference>
<dbReference type="SUPFAM" id="SSF82153">
    <property type="entry name" value="FAS1 domain"/>
    <property type="match status" value="1"/>
</dbReference>
<dbReference type="CDD" id="cd05476">
    <property type="entry name" value="pepsin_A_like_plant"/>
    <property type="match status" value="1"/>
</dbReference>
<dbReference type="PROSITE" id="PS51767">
    <property type="entry name" value="PEPTIDASE_A1"/>
    <property type="match status" value="1"/>
</dbReference>
<dbReference type="Pfam" id="PF14541">
    <property type="entry name" value="TAXi_C"/>
    <property type="match status" value="1"/>
</dbReference>
<evidence type="ECO:0000259" key="7">
    <source>
        <dbReference type="PROSITE" id="PS51767"/>
    </source>
</evidence>
<evidence type="ECO:0000256" key="4">
    <source>
        <dbReference type="ARBA" id="ARBA00022801"/>
    </source>
</evidence>
<dbReference type="Gene3D" id="2.40.70.10">
    <property type="entry name" value="Acid Proteases"/>
    <property type="match status" value="2"/>
</dbReference>
<keyword evidence="2" id="KW-0645">Protease</keyword>
<dbReference type="InterPro" id="IPR034161">
    <property type="entry name" value="Pepsin-like_plant"/>
</dbReference>
<dbReference type="SUPFAM" id="SSF50630">
    <property type="entry name" value="Acid proteases"/>
    <property type="match status" value="1"/>
</dbReference>
<comment type="similarity">
    <text evidence="1">Belongs to the peptidase A1 family.</text>
</comment>
<dbReference type="FunFam" id="2.40.70.10:FF:000033">
    <property type="entry name" value="Aspartyl protease family protein"/>
    <property type="match status" value="1"/>
</dbReference>
<feature type="domain" description="Peptidase A1" evidence="7">
    <location>
        <begin position="259"/>
        <end position="616"/>
    </location>
</feature>
<accession>A0AA88X719</accession>
<keyword evidence="5" id="KW-0325">Glycoprotein</keyword>
<proteinExistence type="inferred from homology"/>
<keyword evidence="6" id="KW-0732">Signal</keyword>
<dbReference type="Pfam" id="PF14543">
    <property type="entry name" value="TAXi_N"/>
    <property type="match status" value="1"/>
</dbReference>
<protein>
    <recommendedName>
        <fullName evidence="7">Peptidase A1 domain-containing protein</fullName>
    </recommendedName>
</protein>
<reference evidence="8" key="1">
    <citation type="submission" date="2022-12" db="EMBL/GenBank/DDBJ databases">
        <title>Draft genome assemblies for two species of Escallonia (Escalloniales).</title>
        <authorList>
            <person name="Chanderbali A."/>
            <person name="Dervinis C."/>
            <person name="Anghel I."/>
            <person name="Soltis D."/>
            <person name="Soltis P."/>
            <person name="Zapata F."/>
        </authorList>
    </citation>
    <scope>NUCLEOTIDE SEQUENCE</scope>
    <source>
        <strain evidence="8">UCBG64.0493</strain>
        <tissue evidence="8">Leaf</tissue>
    </source>
</reference>
<organism evidence="8 9">
    <name type="scientific">Escallonia herrerae</name>
    <dbReference type="NCBI Taxonomy" id="1293975"/>
    <lineage>
        <taxon>Eukaryota</taxon>
        <taxon>Viridiplantae</taxon>
        <taxon>Streptophyta</taxon>
        <taxon>Embryophyta</taxon>
        <taxon>Tracheophyta</taxon>
        <taxon>Spermatophyta</taxon>
        <taxon>Magnoliopsida</taxon>
        <taxon>eudicotyledons</taxon>
        <taxon>Gunneridae</taxon>
        <taxon>Pentapetalae</taxon>
        <taxon>asterids</taxon>
        <taxon>campanulids</taxon>
        <taxon>Escalloniales</taxon>
        <taxon>Escalloniaceae</taxon>
        <taxon>Escallonia</taxon>
    </lineage>
</organism>
<name>A0AA88X719_9ASTE</name>
<evidence type="ECO:0000256" key="6">
    <source>
        <dbReference type="SAM" id="SignalP"/>
    </source>
</evidence>
<evidence type="ECO:0000256" key="5">
    <source>
        <dbReference type="ARBA" id="ARBA00023180"/>
    </source>
</evidence>
<evidence type="ECO:0000256" key="2">
    <source>
        <dbReference type="ARBA" id="ARBA00022670"/>
    </source>
</evidence>
<dbReference type="GO" id="GO:0006508">
    <property type="term" value="P:proteolysis"/>
    <property type="evidence" value="ECO:0007669"/>
    <property type="project" value="UniProtKB-KW"/>
</dbReference>
<comment type="caution">
    <text evidence="8">The sequence shown here is derived from an EMBL/GenBank/DDBJ whole genome shotgun (WGS) entry which is preliminary data.</text>
</comment>
<feature type="chain" id="PRO_5041650416" description="Peptidase A1 domain-containing protein" evidence="6">
    <location>
        <begin position="26"/>
        <end position="630"/>
    </location>
</feature>
<dbReference type="PANTHER" id="PTHR47967">
    <property type="entry name" value="OS07G0603500 PROTEIN-RELATED"/>
    <property type="match status" value="1"/>
</dbReference>
<dbReference type="Proteomes" id="UP001188597">
    <property type="component" value="Unassembled WGS sequence"/>
</dbReference>
<dbReference type="AlphaFoldDB" id="A0AA88X719"/>
<evidence type="ECO:0000256" key="3">
    <source>
        <dbReference type="ARBA" id="ARBA00022750"/>
    </source>
</evidence>
<dbReference type="InterPro" id="IPR021109">
    <property type="entry name" value="Peptidase_aspartic_dom_sf"/>
</dbReference>
<dbReference type="InterPro" id="IPR036378">
    <property type="entry name" value="FAS1_dom_sf"/>
</dbReference>
<gene>
    <name evidence="8" type="ORF">RJ639_029954</name>
</gene>